<feature type="transmembrane region" description="Helical" evidence="1">
    <location>
        <begin position="109"/>
        <end position="131"/>
    </location>
</feature>
<gene>
    <name evidence="2" type="ORF">QYS48_30165</name>
</gene>
<keyword evidence="1" id="KW-0812">Transmembrane</keyword>
<evidence type="ECO:0000256" key="1">
    <source>
        <dbReference type="SAM" id="Phobius"/>
    </source>
</evidence>
<feature type="transmembrane region" description="Helical" evidence="1">
    <location>
        <begin position="6"/>
        <end position="23"/>
    </location>
</feature>
<dbReference type="EMBL" id="CP129970">
    <property type="protein sequence ID" value="WMN07869.1"/>
    <property type="molecule type" value="Genomic_DNA"/>
</dbReference>
<accession>A0AA51N821</accession>
<evidence type="ECO:0000313" key="2">
    <source>
        <dbReference type="EMBL" id="WMN07869.1"/>
    </source>
</evidence>
<keyword evidence="1" id="KW-1133">Transmembrane helix</keyword>
<organism evidence="2 3">
    <name type="scientific">Marivirga arenosa</name>
    <dbReference type="NCBI Taxonomy" id="3059076"/>
    <lineage>
        <taxon>Bacteria</taxon>
        <taxon>Pseudomonadati</taxon>
        <taxon>Bacteroidota</taxon>
        <taxon>Cytophagia</taxon>
        <taxon>Cytophagales</taxon>
        <taxon>Marivirgaceae</taxon>
        <taxon>Marivirga</taxon>
    </lineage>
</organism>
<dbReference type="AlphaFoldDB" id="A0AA51N821"/>
<protein>
    <submittedName>
        <fullName evidence="2">Uncharacterized protein</fullName>
    </submittedName>
</protein>
<reference evidence="2" key="1">
    <citation type="submission" date="2023-08" db="EMBL/GenBank/DDBJ databases">
        <title>Comparative genomics and taxonomic characterization of three novel marine species of genus Marivirga.</title>
        <authorList>
            <person name="Muhammad N."/>
            <person name="Kim S.-G."/>
        </authorList>
    </citation>
    <scope>NUCLEOTIDE SEQUENCE [LARGE SCALE GENOMIC DNA]</scope>
    <source>
        <strain evidence="2">ABR2-2</strain>
    </source>
</reference>
<evidence type="ECO:0000313" key="3">
    <source>
        <dbReference type="Proteomes" id="UP001244443"/>
    </source>
</evidence>
<keyword evidence="3" id="KW-1185">Reference proteome</keyword>
<feature type="transmembrane region" description="Helical" evidence="1">
    <location>
        <begin position="65"/>
        <end position="81"/>
    </location>
</feature>
<dbReference type="RefSeq" id="WP_308358160.1">
    <property type="nucleotide sequence ID" value="NZ_CP129970.2"/>
</dbReference>
<proteinExistence type="predicted"/>
<name>A0AA51N821_9BACT</name>
<dbReference type="Proteomes" id="UP001244443">
    <property type="component" value="Chromosome"/>
</dbReference>
<feature type="transmembrane region" description="Helical" evidence="1">
    <location>
        <begin position="30"/>
        <end position="45"/>
    </location>
</feature>
<keyword evidence="1" id="KW-0472">Membrane</keyword>
<sequence length="132" mass="15376">MNYPALSIFLNFGIILTFAFLLLRYSNTKYIAFLVVSLGLAYYGFNERMNPELQQARGHASTYFYLPFLMLLYWQIFRALYKGFYRQEPTITWPGASTKSMDILNERKITYGDGFFTIGIFIAPFLTIILLS</sequence>